<accession>A0A0V1CMG8</accession>
<protein>
    <submittedName>
        <fullName evidence="1">Uncharacterized protein</fullName>
    </submittedName>
</protein>
<dbReference type="AlphaFoldDB" id="A0A0V1CMG8"/>
<evidence type="ECO:0000313" key="2">
    <source>
        <dbReference type="Proteomes" id="UP000054653"/>
    </source>
</evidence>
<name>A0A0V1CMG8_TRIBR</name>
<reference evidence="1 2" key="1">
    <citation type="submission" date="2015-01" db="EMBL/GenBank/DDBJ databases">
        <title>Evolution of Trichinella species and genotypes.</title>
        <authorList>
            <person name="Korhonen P.K."/>
            <person name="Edoardo P."/>
            <person name="Giuseppe L.R."/>
            <person name="Gasser R.B."/>
        </authorList>
    </citation>
    <scope>NUCLEOTIDE SEQUENCE [LARGE SCALE GENOMIC DNA]</scope>
    <source>
        <strain evidence="1">ISS120</strain>
    </source>
</reference>
<dbReference type="EMBL" id="JYDI01000162">
    <property type="protein sequence ID" value="KRY49939.1"/>
    <property type="molecule type" value="Genomic_DNA"/>
</dbReference>
<gene>
    <name evidence="1" type="ORF">T03_8635</name>
</gene>
<evidence type="ECO:0000313" key="1">
    <source>
        <dbReference type="EMBL" id="KRY49939.1"/>
    </source>
</evidence>
<proteinExistence type="predicted"/>
<sequence>MSVELKCDFSGDVRDGSETCALDNASYNCISLAFIQEFEQIPASKSC</sequence>
<organism evidence="1 2">
    <name type="scientific">Trichinella britovi</name>
    <name type="common">Parasitic roundworm</name>
    <dbReference type="NCBI Taxonomy" id="45882"/>
    <lineage>
        <taxon>Eukaryota</taxon>
        <taxon>Metazoa</taxon>
        <taxon>Ecdysozoa</taxon>
        <taxon>Nematoda</taxon>
        <taxon>Enoplea</taxon>
        <taxon>Dorylaimia</taxon>
        <taxon>Trichinellida</taxon>
        <taxon>Trichinellidae</taxon>
        <taxon>Trichinella</taxon>
    </lineage>
</organism>
<keyword evidence="2" id="KW-1185">Reference proteome</keyword>
<comment type="caution">
    <text evidence="1">The sequence shown here is derived from an EMBL/GenBank/DDBJ whole genome shotgun (WGS) entry which is preliminary data.</text>
</comment>
<dbReference type="Proteomes" id="UP000054653">
    <property type="component" value="Unassembled WGS sequence"/>
</dbReference>